<evidence type="ECO:0000313" key="3">
    <source>
        <dbReference type="Proteomes" id="UP000799428"/>
    </source>
</evidence>
<dbReference type="Proteomes" id="UP000799428">
    <property type="component" value="Unassembled WGS sequence"/>
</dbReference>
<evidence type="ECO:0008006" key="4">
    <source>
        <dbReference type="Google" id="ProtNLM"/>
    </source>
</evidence>
<reference evidence="2" key="1">
    <citation type="journal article" date="2020" name="Stud. Mycol.">
        <title>101 Dothideomycetes genomes: a test case for predicting lifestyles and emergence of pathogens.</title>
        <authorList>
            <person name="Haridas S."/>
            <person name="Albert R."/>
            <person name="Binder M."/>
            <person name="Bloem J."/>
            <person name="Labutti K."/>
            <person name="Salamov A."/>
            <person name="Andreopoulos B."/>
            <person name="Baker S."/>
            <person name="Barry K."/>
            <person name="Bills G."/>
            <person name="Bluhm B."/>
            <person name="Cannon C."/>
            <person name="Castanera R."/>
            <person name="Culley D."/>
            <person name="Daum C."/>
            <person name="Ezra D."/>
            <person name="Gonzalez J."/>
            <person name="Henrissat B."/>
            <person name="Kuo A."/>
            <person name="Liang C."/>
            <person name="Lipzen A."/>
            <person name="Lutzoni F."/>
            <person name="Magnuson J."/>
            <person name="Mondo S."/>
            <person name="Nolan M."/>
            <person name="Ohm R."/>
            <person name="Pangilinan J."/>
            <person name="Park H.-J."/>
            <person name="Ramirez L."/>
            <person name="Alfaro M."/>
            <person name="Sun H."/>
            <person name="Tritt A."/>
            <person name="Yoshinaga Y."/>
            <person name="Zwiers L.-H."/>
            <person name="Turgeon B."/>
            <person name="Goodwin S."/>
            <person name="Spatafora J."/>
            <person name="Crous P."/>
            <person name="Grigoriev I."/>
        </authorList>
    </citation>
    <scope>NUCLEOTIDE SEQUENCE</scope>
    <source>
        <strain evidence="2">CBS 279.74</strain>
    </source>
</reference>
<proteinExistence type="predicted"/>
<accession>A0A6G1JQX6</accession>
<organism evidence="2 3">
    <name type="scientific">Pleomassaria siparia CBS 279.74</name>
    <dbReference type="NCBI Taxonomy" id="1314801"/>
    <lineage>
        <taxon>Eukaryota</taxon>
        <taxon>Fungi</taxon>
        <taxon>Dikarya</taxon>
        <taxon>Ascomycota</taxon>
        <taxon>Pezizomycotina</taxon>
        <taxon>Dothideomycetes</taxon>
        <taxon>Pleosporomycetidae</taxon>
        <taxon>Pleosporales</taxon>
        <taxon>Pleomassariaceae</taxon>
        <taxon>Pleomassaria</taxon>
    </lineage>
</organism>
<sequence>MYSLTKTKAKACDKTPKKDPASAKKLRQYRRRSQKHILNTRLSKTKKSFPKNSDWKPDALGFVPGIKEINFGPTFAVEDLHLDAIATADPAFCERITTISLGARQSHEDIAITDDAVTRLVAACPNLITLRLDAAIRLTGSCLPSILQSCNSLTTLAITGNNKNIGNLADEHIEALCTNPNLRGLAPKLKSFDVRLATANRDELATSSLLTVLTAMEGRKGKLEVIFQHPTSSWEQTFKNGEVKQEVKRMQMDAFIEALEYAQFDAAEDSDDSMDSEMSAMIHAAF</sequence>
<keyword evidence="3" id="KW-1185">Reference proteome</keyword>
<dbReference type="InterPro" id="IPR032675">
    <property type="entry name" value="LRR_dom_sf"/>
</dbReference>
<protein>
    <recommendedName>
        <fullName evidence="4">RNI-like protein</fullName>
    </recommendedName>
</protein>
<evidence type="ECO:0000256" key="1">
    <source>
        <dbReference type="SAM" id="MobiDB-lite"/>
    </source>
</evidence>
<dbReference type="SUPFAM" id="SSF52047">
    <property type="entry name" value="RNI-like"/>
    <property type="match status" value="1"/>
</dbReference>
<dbReference type="EMBL" id="MU005791">
    <property type="protein sequence ID" value="KAF2702948.1"/>
    <property type="molecule type" value="Genomic_DNA"/>
</dbReference>
<feature type="compositionally biased region" description="Basic and acidic residues" evidence="1">
    <location>
        <begin position="10"/>
        <end position="22"/>
    </location>
</feature>
<feature type="region of interest" description="Disordered" evidence="1">
    <location>
        <begin position="1"/>
        <end position="30"/>
    </location>
</feature>
<dbReference type="Gene3D" id="3.80.10.10">
    <property type="entry name" value="Ribonuclease Inhibitor"/>
    <property type="match status" value="1"/>
</dbReference>
<name>A0A6G1JQX6_9PLEO</name>
<dbReference type="OrthoDB" id="3797797at2759"/>
<dbReference type="AlphaFoldDB" id="A0A6G1JQX6"/>
<evidence type="ECO:0000313" key="2">
    <source>
        <dbReference type="EMBL" id="KAF2702948.1"/>
    </source>
</evidence>
<gene>
    <name evidence="2" type="ORF">K504DRAFT_495987</name>
</gene>